<evidence type="ECO:0000256" key="2">
    <source>
        <dbReference type="ARBA" id="ARBA00010833"/>
    </source>
</evidence>
<dbReference type="InterPro" id="IPR031631">
    <property type="entry name" value="Glyco_hydro_63N"/>
</dbReference>
<dbReference type="InterPro" id="IPR008928">
    <property type="entry name" value="6-hairpin_glycosidase_sf"/>
</dbReference>
<evidence type="ECO:0000259" key="15">
    <source>
        <dbReference type="Pfam" id="PF03200"/>
    </source>
</evidence>
<keyword evidence="18" id="KW-1185">Reference proteome</keyword>
<comment type="function">
    <text evidence="12">Cleaves the distal alpha 1,2-linked glucose residue from the Glc(3)Man(9)GlcNAc(2) oligosaccharide precursor.</text>
</comment>
<evidence type="ECO:0000256" key="13">
    <source>
        <dbReference type="RuleBase" id="RU369107"/>
    </source>
</evidence>
<dbReference type="PANTHER" id="PTHR10412">
    <property type="entry name" value="MANNOSYL-OLIGOSACCHARIDE GLUCOSIDASE"/>
    <property type="match status" value="1"/>
</dbReference>
<protein>
    <recommendedName>
        <fullName evidence="11 12">Mannosyl-oligosaccharide glucosidase</fullName>
        <ecNumber evidence="11 12">3.2.1.106</ecNumber>
    </recommendedName>
    <alternativeName>
        <fullName evidence="13">Glucosidase I</fullName>
    </alternativeName>
</protein>
<dbReference type="GO" id="GO:0004573">
    <property type="term" value="F:Glc3Man9GlcNAc2 oligosaccharide glucosidase activity"/>
    <property type="evidence" value="ECO:0007669"/>
    <property type="project" value="UniProtKB-UniRule"/>
</dbReference>
<dbReference type="GO" id="GO:0005789">
    <property type="term" value="C:endoplasmic reticulum membrane"/>
    <property type="evidence" value="ECO:0007669"/>
    <property type="project" value="UniProtKB-SubCell"/>
</dbReference>
<sequence>MKLLKVTLWALWLILSAFVYADQFQFDLDSVSPMVNNSIQDSYKSISDASLLWGPYRSGNYLGIRPRIPKSLMAGLFWFNADSHKGFLAIRHAYEQGHNMAKANWVSFDPRLGGKQFISDNDCHIDITIDFIKSTNGKNWAVKVHSVPHKGYEHISTSFVWYAGLEGEEQEDASSEAVPTGFLKLDNAYNANGYGTVQLSGFSNELGIFEMLINDGGKHVINKHPTRGNAPIPEMDPGRTHHLSLRVPDGHVWRASEIFVTLLQDSIKDFVETFGHKASKIPPHQGLLVRDLHHYEGNMHFIQKMYTGECEFDIVFNEAKKDASEAITFANFRSRIEDAGQKISAKFANHFPLPKATESEKQFAQELLSGLLGGLSYFHGDHMVDRTTSLDDDDLPVNVKGEVHLPKLNGRREGPFELFTLVPSRPFFPRGFYWDEGFHLLPILDFDSDLALEIVQSWFGLVDEQGWIAREQILGDEARSRVPEEFVVQSSAVVNPPTIMLAFTEVLEKAQKPQLQQHIDEIKGEISQQQLGLILVNSPDLLIEFTKKIYPKMKLHYDGFRRSQQGEVEEFERGQNKEIYRWRGRTSTHSLASGLDDYPRVLPMDVAELNVDLLCWVGVMTRSIKKVAEVLQICEDIETYTKIENDITENIEKFHWSERDKAYCDASVDDDDEHVFACYKGYISLFPFLTKFVPAEAVDKLEHIVDLLADPEELWSEYGIRSLSKSSEYYRTAENYWRSPVWINMNYLVLEALAHYNDVSGAYISEELKTKIDNVYTQLRQNVIQNVKLEWERTGFVWEQYDDQTGAAKGAKNFMGWSSLVLLMMSMPESLS</sequence>
<feature type="chain" id="PRO_5020757835" description="Mannosyl-oligosaccharide glucosidase" evidence="14">
    <location>
        <begin position="22"/>
        <end position="832"/>
    </location>
</feature>
<dbReference type="Pfam" id="PF03200">
    <property type="entry name" value="Glyco_hydro_63"/>
    <property type="match status" value="1"/>
</dbReference>
<keyword evidence="9 13" id="KW-0325">Glycoprotein</keyword>
<dbReference type="InterPro" id="IPR012341">
    <property type="entry name" value="6hp_glycosidase-like_sf"/>
</dbReference>
<keyword evidence="6" id="KW-0735">Signal-anchor</keyword>
<keyword evidence="7" id="KW-1133">Transmembrane helix</keyword>
<feature type="signal peptide" evidence="14">
    <location>
        <begin position="1"/>
        <end position="21"/>
    </location>
</feature>
<evidence type="ECO:0000256" key="1">
    <source>
        <dbReference type="ARBA" id="ARBA00004648"/>
    </source>
</evidence>
<proteinExistence type="inferred from homology"/>
<evidence type="ECO:0000313" key="18">
    <source>
        <dbReference type="Proteomes" id="UP000292447"/>
    </source>
</evidence>
<dbReference type="Gene3D" id="1.50.10.10">
    <property type="match status" value="1"/>
</dbReference>
<accession>A0A4P6XEM6</accession>
<evidence type="ECO:0000256" key="14">
    <source>
        <dbReference type="SAM" id="SignalP"/>
    </source>
</evidence>
<comment type="catalytic activity">
    <reaction evidence="12">
        <text>N(4)-(alpha-D-Glc-(1-&gt;2)-alpha-D-Glc-(1-&gt;3)-alpha-D-Glc-(1-&gt;3)-alpha-D-Man-(1-&gt;2)-alpha-D-Man-(1-&gt;2)-alpha-D-Man-(1-&gt;3)-[alpha-D-Man-(1-&gt;2)-alpha-D-Man-(1-&gt;3)-[alpha-D-Man-(1-&gt;2)-alpha-D-Man-(1-&gt;6)]-alpha-D-Man-(1-&gt;6)]-beta-D-Man-(1-&gt;4)-beta-D-GlcNAc-(1-&gt;4)-beta-D-GlcNAc)-L-asparaginyl-[protein] + H2O = N(4)-(alpha-D-Glc-(1-&gt;3)-alpha-D-Glc-(1-&gt;3)-alpha-D-Man-(1-&gt;2)-alpha-D-Man-(1-&gt;2)-alpha-D-Man-(1-&gt;3)-[alpha-D-Man-(1-&gt;2)-alpha-D-Man-(1-&gt;3)-[alpha-D-Man-(1-&gt;2)-alpha-D-Man-(1-&gt;6)]-alpha-D-Man-(1-&gt;6)]-beta-D-Man-(1-&gt;4)-beta-D-GlcNAc-(1-&gt;4)-beta-D-GlcNAc)-L-asparaginyl-[protein] + beta-D-glucose</text>
        <dbReference type="Rhea" id="RHEA:55988"/>
        <dbReference type="Rhea" id="RHEA-COMP:12806"/>
        <dbReference type="Rhea" id="RHEA-COMP:14355"/>
        <dbReference type="ChEBI" id="CHEBI:15377"/>
        <dbReference type="ChEBI" id="CHEBI:15903"/>
        <dbReference type="ChEBI" id="CHEBI:59082"/>
        <dbReference type="ChEBI" id="CHEBI:132537"/>
        <dbReference type="EC" id="3.2.1.106"/>
    </reaction>
</comment>
<feature type="domain" description="Glycosyl hydrolase family 63 C-terminal" evidence="15">
    <location>
        <begin position="328"/>
        <end position="827"/>
    </location>
</feature>
<dbReference type="GO" id="GO:0006487">
    <property type="term" value="P:protein N-linked glycosylation"/>
    <property type="evidence" value="ECO:0007669"/>
    <property type="project" value="UniProtKB-UniRule"/>
</dbReference>
<name>A0A4P6XEM6_9ASCO</name>
<evidence type="ECO:0000256" key="12">
    <source>
        <dbReference type="RuleBase" id="RU368089"/>
    </source>
</evidence>
<comment type="pathway">
    <text evidence="13">Glycan metabolism; N-glycan degradation.</text>
</comment>
<keyword evidence="14" id="KW-0732">Signal</keyword>
<keyword evidence="8" id="KW-0472">Membrane</keyword>
<evidence type="ECO:0000256" key="10">
    <source>
        <dbReference type="ARBA" id="ARBA00023295"/>
    </source>
</evidence>
<evidence type="ECO:0000256" key="11">
    <source>
        <dbReference type="ARBA" id="ARBA00038888"/>
    </source>
</evidence>
<dbReference type="InterPro" id="IPR031335">
    <property type="entry name" value="Glyco_hydro_63_C"/>
</dbReference>
<dbReference type="GO" id="GO:0009311">
    <property type="term" value="P:oligosaccharide metabolic process"/>
    <property type="evidence" value="ECO:0007669"/>
    <property type="project" value="UniProtKB-UniRule"/>
</dbReference>
<keyword evidence="3" id="KW-0812">Transmembrane</keyword>
<evidence type="ECO:0000256" key="6">
    <source>
        <dbReference type="ARBA" id="ARBA00022968"/>
    </source>
</evidence>
<evidence type="ECO:0000259" key="16">
    <source>
        <dbReference type="Pfam" id="PF16923"/>
    </source>
</evidence>
<evidence type="ECO:0000256" key="9">
    <source>
        <dbReference type="ARBA" id="ARBA00023180"/>
    </source>
</evidence>
<dbReference type="PANTHER" id="PTHR10412:SF11">
    <property type="entry name" value="MANNOSYL-OLIGOSACCHARIDE GLUCOSIDASE"/>
    <property type="match status" value="1"/>
</dbReference>
<dbReference type="EC" id="3.2.1.106" evidence="11 12"/>
<reference evidence="18" key="1">
    <citation type="submission" date="2019-03" db="EMBL/GenBank/DDBJ databases">
        <title>Snf2 controls pulcherriminic acid biosynthesis and connects pigmentation and antifungal activity of the yeast Metschnikowia pulcherrima.</title>
        <authorList>
            <person name="Gore-Lloyd D."/>
            <person name="Sumann I."/>
            <person name="Brachmann A.O."/>
            <person name="Schneeberger K."/>
            <person name="Ortiz-Merino R.A."/>
            <person name="Moreno-Beltran M."/>
            <person name="Schlaefli M."/>
            <person name="Kirner P."/>
            <person name="Santos Kron A."/>
            <person name="Wolfe K.H."/>
            <person name="Piel J."/>
            <person name="Ahrens C.H."/>
            <person name="Henk D."/>
            <person name="Freimoser F.M."/>
        </authorList>
    </citation>
    <scope>NUCLEOTIDE SEQUENCE [LARGE SCALE GENOMIC DNA]</scope>
    <source>
        <strain evidence="18">APC 1.2</strain>
    </source>
</reference>
<organism evidence="17 18">
    <name type="scientific">Metschnikowia aff. pulcherrima</name>
    <dbReference type="NCBI Taxonomy" id="2163413"/>
    <lineage>
        <taxon>Eukaryota</taxon>
        <taxon>Fungi</taxon>
        <taxon>Dikarya</taxon>
        <taxon>Ascomycota</taxon>
        <taxon>Saccharomycotina</taxon>
        <taxon>Pichiomycetes</taxon>
        <taxon>Metschnikowiaceae</taxon>
        <taxon>Metschnikowia</taxon>
    </lineage>
</organism>
<evidence type="ECO:0000256" key="7">
    <source>
        <dbReference type="ARBA" id="ARBA00022989"/>
    </source>
</evidence>
<evidence type="ECO:0000256" key="5">
    <source>
        <dbReference type="ARBA" id="ARBA00022824"/>
    </source>
</evidence>
<comment type="similarity">
    <text evidence="2 12">Belongs to the glycosyl hydrolase 63 family.</text>
</comment>
<evidence type="ECO:0000256" key="4">
    <source>
        <dbReference type="ARBA" id="ARBA00022801"/>
    </source>
</evidence>
<dbReference type="AlphaFoldDB" id="A0A4P6XEM6"/>
<evidence type="ECO:0000256" key="3">
    <source>
        <dbReference type="ARBA" id="ARBA00022692"/>
    </source>
</evidence>
<evidence type="ECO:0000313" key="17">
    <source>
        <dbReference type="EMBL" id="QBM85867.1"/>
    </source>
</evidence>
<dbReference type="InterPro" id="IPR004888">
    <property type="entry name" value="Glycoside_hydrolase_63"/>
</dbReference>
<dbReference type="Pfam" id="PF16923">
    <property type="entry name" value="Glyco_hydro_63N"/>
    <property type="match status" value="1"/>
</dbReference>
<dbReference type="Gene3D" id="2.70.98.110">
    <property type="entry name" value="Glycosyl hydrolase family 63, N-terminal domain"/>
    <property type="match status" value="1"/>
</dbReference>
<keyword evidence="5 12" id="KW-0256">Endoplasmic reticulum</keyword>
<evidence type="ECO:0000256" key="8">
    <source>
        <dbReference type="ARBA" id="ARBA00023136"/>
    </source>
</evidence>
<keyword evidence="4 12" id="KW-0378">Hydrolase</keyword>
<gene>
    <name evidence="17" type="primary">MPUL0A04960</name>
    <name evidence="17" type="ORF">METSCH_A04960</name>
</gene>
<dbReference type="Proteomes" id="UP000292447">
    <property type="component" value="Chromosome I"/>
</dbReference>
<dbReference type="SUPFAM" id="SSF48208">
    <property type="entry name" value="Six-hairpin glycosidases"/>
    <property type="match status" value="1"/>
</dbReference>
<keyword evidence="10 12" id="KW-0326">Glycosidase</keyword>
<dbReference type="EMBL" id="CP034456">
    <property type="protein sequence ID" value="QBM85867.1"/>
    <property type="molecule type" value="Genomic_DNA"/>
</dbReference>
<comment type="subcellular location">
    <subcellularLocation>
        <location evidence="1 12">Endoplasmic reticulum membrane</location>
        <topology evidence="1 12">Single-pass type II membrane protein</topology>
    </subcellularLocation>
</comment>
<dbReference type="InterPro" id="IPR038518">
    <property type="entry name" value="Glyco_hydro_63N_sf"/>
</dbReference>
<feature type="domain" description="Glycosyl hydrolase family 63 N-terminal" evidence="16">
    <location>
        <begin position="50"/>
        <end position="284"/>
    </location>
</feature>
<dbReference type="STRING" id="2163413.A0A4P6XEM6"/>